<keyword evidence="2" id="KW-1185">Reference proteome</keyword>
<accession>B5U3C4</accession>
<evidence type="ECO:0008006" key="3">
    <source>
        <dbReference type="Google" id="ProtNLM"/>
    </source>
</evidence>
<evidence type="ECO:0000313" key="2">
    <source>
        <dbReference type="Proteomes" id="UP000002176"/>
    </source>
</evidence>
<dbReference type="Proteomes" id="UP000002176">
    <property type="component" value="Segment"/>
</dbReference>
<evidence type="ECO:0000313" key="1">
    <source>
        <dbReference type="EMBL" id="ACI06270.1"/>
    </source>
</evidence>
<organism evidence="1 2">
    <name type="scientific">Mycobacterium phage Brujita</name>
    <dbReference type="NCBI Taxonomy" id="2902904"/>
    <lineage>
        <taxon>Viruses</taxon>
        <taxon>Duplodnaviria</taxon>
        <taxon>Heunggongvirae</taxon>
        <taxon>Uroviricota</taxon>
        <taxon>Caudoviricetes</taxon>
        <taxon>Chebruvirinae</taxon>
        <taxon>Brujitavirus</taxon>
        <taxon>Brujitavirus brujita</taxon>
    </lineage>
</organism>
<dbReference type="KEGG" id="vg:6940281"/>
<dbReference type="InterPro" id="IPR025518">
    <property type="entry name" value="DUF4406"/>
</dbReference>
<dbReference type="RefSeq" id="YP_002242039.1">
    <property type="nucleotide sequence ID" value="NC_011291.1"/>
</dbReference>
<protein>
    <recommendedName>
        <fullName evidence="3">DUF4406 domain-containing protein</fullName>
    </recommendedName>
</protein>
<proteinExistence type="predicted"/>
<dbReference type="OrthoDB" id="16838at10239"/>
<name>B5U3C4_9CAUD</name>
<dbReference type="EMBL" id="FJ168659">
    <property type="protein sequence ID" value="ACI06270.1"/>
    <property type="molecule type" value="Genomic_DNA"/>
</dbReference>
<dbReference type="SUPFAM" id="SSF52309">
    <property type="entry name" value="N-(deoxy)ribosyltransferase-like"/>
    <property type="match status" value="1"/>
</dbReference>
<dbReference type="GeneID" id="6940281"/>
<reference evidence="1 2" key="1">
    <citation type="submission" date="2008-08" db="EMBL/GenBank/DDBJ databases">
        <authorList>
            <person name="Germane K."/>
            <person name="Scanlon M.A."/>
            <person name="Naranbhai A."/>
            <person name="Sukkhu M."/>
            <person name="Naranbhai V."/>
            <person name="Edgar R.H."/>
            <person name="Ko C."/>
            <person name="Peebles C."/>
            <person name="Jacobs-Sera D."/>
            <person name="Hendrix R.W."/>
            <person name="Hatfull G.F."/>
        </authorList>
    </citation>
    <scope>NUCLEOTIDE SEQUENCE [LARGE SCALE GENOMIC DNA]</scope>
</reference>
<dbReference type="Gene3D" id="3.40.50.10400">
    <property type="entry name" value="Hypothetical protein PA1492"/>
    <property type="match status" value="1"/>
</dbReference>
<dbReference type="Pfam" id="PF14359">
    <property type="entry name" value="DUF4406"/>
    <property type="match status" value="1"/>
</dbReference>
<gene>
    <name evidence="1" type="primary">56</name>
    <name evidence="1" type="ORF">BRUJITA_56</name>
</gene>
<sequence length="98" mass="11396">MTIYIAGPMSRLPEFNYPMFNHVAKALRDKGYDVRNPAETDSGSTDKPWEFYMRLALQQLLECDEIMLLPGWENSRGACIEERLARELKMTVHKWDSA</sequence>